<accession>A0A5B8R2Y1</accession>
<keyword evidence="1" id="KW-0489">Methyltransferase</keyword>
<dbReference type="PANTHER" id="PTHR11548">
    <property type="entry name" value="THYMIDYLATE SYNTHASE 1"/>
    <property type="match status" value="1"/>
</dbReference>
<evidence type="ECO:0000259" key="3">
    <source>
        <dbReference type="Pfam" id="PF00303"/>
    </source>
</evidence>
<reference evidence="5 6" key="1">
    <citation type="journal article" date="2019" name="Ecotoxicol. Environ. Saf.">
        <title>Microbial characterization of heavy metal resistant bacterial strains isolated from an electroplating wastewater treatment plant.</title>
        <authorList>
            <person name="Cai X."/>
            <person name="Zheng X."/>
            <person name="Zhang D."/>
            <person name="Iqbal W."/>
            <person name="Liu C."/>
            <person name="Yang B."/>
            <person name="Zhao X."/>
            <person name="Lu X."/>
            <person name="Mao Y."/>
        </authorList>
    </citation>
    <scope>NUCLEOTIDE SEQUENCE [LARGE SCALE GENOMIC DNA]</scope>
    <source>
        <strain evidence="5 6">Ni1-3</strain>
    </source>
</reference>
<evidence type="ECO:0000259" key="4">
    <source>
        <dbReference type="Pfam" id="PF18746"/>
    </source>
</evidence>
<dbReference type="SUPFAM" id="SSF55831">
    <property type="entry name" value="Thymidylate synthase/dCMP hydroxymethylase"/>
    <property type="match status" value="1"/>
</dbReference>
<dbReference type="GO" id="GO:0006231">
    <property type="term" value="P:dTMP biosynthetic process"/>
    <property type="evidence" value="ECO:0007669"/>
    <property type="project" value="TreeGrafter"/>
</dbReference>
<feature type="domain" description="Thymidylate synthase/dCMP hydroxymethylase" evidence="3">
    <location>
        <begin position="14"/>
        <end position="224"/>
    </location>
</feature>
<dbReference type="Gene3D" id="3.30.572.10">
    <property type="entry name" value="Thymidylate synthase/dCMP hydroxymethylase domain"/>
    <property type="match status" value="1"/>
</dbReference>
<dbReference type="PANTHER" id="PTHR11548:SF9">
    <property type="entry name" value="THYMIDYLATE SYNTHASE"/>
    <property type="match status" value="1"/>
</dbReference>
<keyword evidence="2" id="KW-0808">Transferase</keyword>
<dbReference type="EMBL" id="CP031775">
    <property type="protein sequence ID" value="QDZ93194.2"/>
    <property type="molecule type" value="Genomic_DNA"/>
</dbReference>
<dbReference type="GO" id="GO:0005829">
    <property type="term" value="C:cytosol"/>
    <property type="evidence" value="ECO:0007669"/>
    <property type="project" value="TreeGrafter"/>
</dbReference>
<dbReference type="InterPro" id="IPR023451">
    <property type="entry name" value="Thymidate_synth/dCMP_Mease_dom"/>
</dbReference>
<dbReference type="CDD" id="cd00351">
    <property type="entry name" value="TS_Pyrimidine_HMase"/>
    <property type="match status" value="1"/>
</dbReference>
<dbReference type="InterPro" id="IPR041271">
    <property type="entry name" value="AGPT-Pplase3"/>
</dbReference>
<dbReference type="Pfam" id="PF18746">
    <property type="entry name" value="aGPT-Pplase3"/>
    <property type="match status" value="1"/>
</dbReference>
<dbReference type="RefSeq" id="WP_208662070.1">
    <property type="nucleotide sequence ID" value="NZ_CP031775.2"/>
</dbReference>
<dbReference type="GO" id="GO:0004799">
    <property type="term" value="F:thymidylate synthase activity"/>
    <property type="evidence" value="ECO:0007669"/>
    <property type="project" value="TreeGrafter"/>
</dbReference>
<evidence type="ECO:0000256" key="2">
    <source>
        <dbReference type="ARBA" id="ARBA00022679"/>
    </source>
</evidence>
<protein>
    <submittedName>
        <fullName evidence="5">Thymidylate synthase</fullName>
    </submittedName>
</protein>
<evidence type="ECO:0000313" key="6">
    <source>
        <dbReference type="Proteomes" id="UP000321124"/>
    </source>
</evidence>
<feature type="domain" description="Alpha-glutamyl/putrescinyl thymine pyrophosphorylase clade 3" evidence="4">
    <location>
        <begin position="368"/>
        <end position="645"/>
    </location>
</feature>
<dbReference type="GO" id="GO:0032259">
    <property type="term" value="P:methylation"/>
    <property type="evidence" value="ECO:0007669"/>
    <property type="project" value="UniProtKB-KW"/>
</dbReference>
<gene>
    <name evidence="5" type="ORF">D0436_07460</name>
</gene>
<dbReference type="Pfam" id="PF00303">
    <property type="entry name" value="Thymidylat_synt"/>
    <property type="match status" value="1"/>
</dbReference>
<proteinExistence type="predicted"/>
<name>A0A5B8R2Y1_9GAMM</name>
<dbReference type="InterPro" id="IPR045097">
    <property type="entry name" value="Thymidate_synth/dCMP_Mease"/>
</dbReference>
<evidence type="ECO:0000313" key="5">
    <source>
        <dbReference type="EMBL" id="QDZ93194.2"/>
    </source>
</evidence>
<organism evidence="5 6">
    <name type="scientific">Shewanella decolorationis</name>
    <dbReference type="NCBI Taxonomy" id="256839"/>
    <lineage>
        <taxon>Bacteria</taxon>
        <taxon>Pseudomonadati</taxon>
        <taxon>Pseudomonadota</taxon>
        <taxon>Gammaproteobacteria</taxon>
        <taxon>Alteromonadales</taxon>
        <taxon>Shewanellaceae</taxon>
        <taxon>Shewanella</taxon>
    </lineage>
</organism>
<dbReference type="Proteomes" id="UP000321124">
    <property type="component" value="Chromosome"/>
</dbReference>
<dbReference type="KEGG" id="sdeo:D0436_07460"/>
<dbReference type="AlphaFoldDB" id="A0A5B8R2Y1"/>
<sequence>MNFEAATLDDLMHDVFEHILNHGHNNNASKGPNIEVLGCELRLTNPIARVSRTESRGLIFSCLGELFWYLSGSNDGCHIAKYIPKYGTFVEDDGSIHGGYGKRLFNMHEKYNQIKRVIEQLKIGTGTRKAVIQLFDSSDLAEDYKDIPCTLNLQFVVRNKKLHMFTMMRSNDAYIGLPHDIFVFTMLQEMLAKELECGLGIYHHYVASLHIYNKNINSAKRFINEGFQATDSIMDEMPCIGFFSIRNELLKFESEIRHGIDLNINELDLCDYWKDILRLLQFYHKKESGNFQDLRYASEVRKKITNKKYQGLINNRERIKKSKAIKKIEGNNMQKRFDNISDIISGIEAFEHEQFKLAGLQRVENYISLSMQITDSIRRIKFIEEINKKHISEHRKNPHSDIFDPLRAAWLHIRENNKNEAYWLIFLATHFGKHKKEGWKLCADIYGGLGEELWTWNRVSHNPNDFSLWFRKASIEIKKNKPQRKFGNHRKYESLNYNSSRPLQTVVQTYVDWVGVSKDHETRFLELSNSNNVNNKYELFDVAYKSMKGILSFGRTAKFDYLTMLRKFSLQNIEPQNLYLSGATGPKRGTSFLFFGNKDSNYSVEELNQNLNLLAEYLPIDILSSQVLEDALCNWQKSPSAYRYFGG</sequence>
<dbReference type="InterPro" id="IPR036926">
    <property type="entry name" value="Thymidate_synth/dCMP_Mease_sf"/>
</dbReference>
<evidence type="ECO:0000256" key="1">
    <source>
        <dbReference type="ARBA" id="ARBA00022603"/>
    </source>
</evidence>